<reference evidence="3" key="1">
    <citation type="journal article" date="2019" name="Int. J. Syst. Evol. Microbiol.">
        <title>The Global Catalogue of Microorganisms (GCM) 10K type strain sequencing project: providing services to taxonomists for standard genome sequencing and annotation.</title>
        <authorList>
            <consortium name="The Broad Institute Genomics Platform"/>
            <consortium name="The Broad Institute Genome Sequencing Center for Infectious Disease"/>
            <person name="Wu L."/>
            <person name="Ma J."/>
        </authorList>
    </citation>
    <scope>NUCLEOTIDE SEQUENCE [LARGE SCALE GENOMIC DNA]</scope>
    <source>
        <strain evidence="3">CCUG 62221</strain>
    </source>
</reference>
<keyword evidence="1" id="KW-0812">Transmembrane</keyword>
<organism evidence="2 3">
    <name type="scientific">Lutibacter holmesii</name>
    <dbReference type="NCBI Taxonomy" id="1137985"/>
    <lineage>
        <taxon>Bacteria</taxon>
        <taxon>Pseudomonadati</taxon>
        <taxon>Bacteroidota</taxon>
        <taxon>Flavobacteriia</taxon>
        <taxon>Flavobacteriales</taxon>
        <taxon>Flavobacteriaceae</taxon>
        <taxon>Lutibacter</taxon>
    </lineage>
</organism>
<feature type="transmembrane region" description="Helical" evidence="1">
    <location>
        <begin position="6"/>
        <end position="26"/>
    </location>
</feature>
<keyword evidence="3" id="KW-1185">Reference proteome</keyword>
<keyword evidence="1" id="KW-0472">Membrane</keyword>
<name>A0ABW3WJQ7_9FLAO</name>
<keyword evidence="1" id="KW-1133">Transmembrane helix</keyword>
<protein>
    <submittedName>
        <fullName evidence="2">DUF1145 domain-containing protein</fullName>
    </submittedName>
</protein>
<evidence type="ECO:0000313" key="3">
    <source>
        <dbReference type="Proteomes" id="UP001597241"/>
    </source>
</evidence>
<sequence length="101" mass="11606">MTQELFIAGITIMLLAFIQNISFSLVSRSRNRDNMKYHIIASGFSNTIWFLTFKELILHDMTLWVLPFYMVGTITGSVFGVKISMRIEKWLGASSDSHLKK</sequence>
<evidence type="ECO:0000313" key="2">
    <source>
        <dbReference type="EMBL" id="MFD1292655.1"/>
    </source>
</evidence>
<dbReference type="EMBL" id="JBHTMV010000002">
    <property type="protein sequence ID" value="MFD1292655.1"/>
    <property type="molecule type" value="Genomic_DNA"/>
</dbReference>
<dbReference type="Proteomes" id="UP001597241">
    <property type="component" value="Unassembled WGS sequence"/>
</dbReference>
<proteinExistence type="predicted"/>
<evidence type="ECO:0000256" key="1">
    <source>
        <dbReference type="SAM" id="Phobius"/>
    </source>
</evidence>
<accession>A0ABW3WJQ7</accession>
<dbReference type="RefSeq" id="WP_386807379.1">
    <property type="nucleotide sequence ID" value="NZ_JBHTMV010000002.1"/>
</dbReference>
<gene>
    <name evidence="2" type="ORF">ACFQ5N_02295</name>
</gene>
<feature type="transmembrane region" description="Helical" evidence="1">
    <location>
        <begin position="38"/>
        <end position="57"/>
    </location>
</feature>
<comment type="caution">
    <text evidence="2">The sequence shown here is derived from an EMBL/GenBank/DDBJ whole genome shotgun (WGS) entry which is preliminary data.</text>
</comment>
<feature type="transmembrane region" description="Helical" evidence="1">
    <location>
        <begin position="63"/>
        <end position="81"/>
    </location>
</feature>